<dbReference type="PROSITE" id="PS51202">
    <property type="entry name" value="RCK_C"/>
    <property type="match status" value="1"/>
</dbReference>
<comment type="caution">
    <text evidence="2">The sequence shown here is derived from an EMBL/GenBank/DDBJ whole genome shotgun (WGS) entry which is preliminary data.</text>
</comment>
<dbReference type="Proteomes" id="UP000824090">
    <property type="component" value="Unassembled WGS sequence"/>
</dbReference>
<dbReference type="Gene3D" id="3.40.50.720">
    <property type="entry name" value="NAD(P)-binding Rossmann-like Domain"/>
    <property type="match status" value="1"/>
</dbReference>
<feature type="domain" description="RCK C-terminal" evidence="1">
    <location>
        <begin position="139"/>
        <end position="222"/>
    </location>
</feature>
<gene>
    <name evidence="2" type="ORF">IAC50_04510</name>
</gene>
<dbReference type="EMBL" id="DVMP01000084">
    <property type="protein sequence ID" value="HIU25736.1"/>
    <property type="molecule type" value="Genomic_DNA"/>
</dbReference>
<dbReference type="Gene3D" id="3.30.70.1450">
    <property type="entry name" value="Regulator of K+ conductance, C-terminal domain"/>
    <property type="match status" value="1"/>
</dbReference>
<evidence type="ECO:0000259" key="1">
    <source>
        <dbReference type="PROSITE" id="PS51202"/>
    </source>
</evidence>
<dbReference type="InterPro" id="IPR006037">
    <property type="entry name" value="RCK_C"/>
</dbReference>
<dbReference type="PANTHER" id="PTHR43833:SF7">
    <property type="entry name" value="KTR SYSTEM POTASSIUM UPTAKE PROTEIN C"/>
    <property type="match status" value="1"/>
</dbReference>
<dbReference type="InterPro" id="IPR003148">
    <property type="entry name" value="RCK_N"/>
</dbReference>
<name>A0A9D1I042_9FIRM</name>
<dbReference type="InterPro" id="IPR050721">
    <property type="entry name" value="Trk_Ktr_HKT_K-transport"/>
</dbReference>
<dbReference type="InterPro" id="IPR036291">
    <property type="entry name" value="NAD(P)-bd_dom_sf"/>
</dbReference>
<dbReference type="GO" id="GO:0006813">
    <property type="term" value="P:potassium ion transport"/>
    <property type="evidence" value="ECO:0007669"/>
    <property type="project" value="InterPro"/>
</dbReference>
<dbReference type="SUPFAM" id="SSF51735">
    <property type="entry name" value="NAD(P)-binding Rossmann-fold domains"/>
    <property type="match status" value="1"/>
</dbReference>
<dbReference type="InterPro" id="IPR036721">
    <property type="entry name" value="RCK_C_sf"/>
</dbReference>
<dbReference type="Pfam" id="PF02254">
    <property type="entry name" value="TrkA_N"/>
    <property type="match status" value="1"/>
</dbReference>
<dbReference type="SUPFAM" id="SSF116726">
    <property type="entry name" value="TrkA C-terminal domain-like"/>
    <property type="match status" value="1"/>
</dbReference>
<dbReference type="PANTHER" id="PTHR43833">
    <property type="entry name" value="POTASSIUM CHANNEL PROTEIN 2-RELATED-RELATED"/>
    <property type="match status" value="1"/>
</dbReference>
<reference evidence="2" key="2">
    <citation type="journal article" date="2021" name="PeerJ">
        <title>Extensive microbial diversity within the chicken gut microbiome revealed by metagenomics and culture.</title>
        <authorList>
            <person name="Gilroy R."/>
            <person name="Ravi A."/>
            <person name="Getino M."/>
            <person name="Pursley I."/>
            <person name="Horton D.L."/>
            <person name="Alikhan N.F."/>
            <person name="Baker D."/>
            <person name="Gharbi K."/>
            <person name="Hall N."/>
            <person name="Watson M."/>
            <person name="Adriaenssens E.M."/>
            <person name="Foster-Nyarko E."/>
            <person name="Jarju S."/>
            <person name="Secka A."/>
            <person name="Antonio M."/>
            <person name="Oren A."/>
            <person name="Chaudhuri R.R."/>
            <person name="La Ragione R."/>
            <person name="Hildebrand F."/>
            <person name="Pallen M.J."/>
        </authorList>
    </citation>
    <scope>NUCLEOTIDE SEQUENCE</scope>
    <source>
        <strain evidence="2">ChiHcec3-6078</strain>
    </source>
</reference>
<accession>A0A9D1I042</accession>
<protein>
    <submittedName>
        <fullName evidence="2">TrkA family potassium uptake protein</fullName>
    </submittedName>
</protein>
<dbReference type="GO" id="GO:0008324">
    <property type="term" value="F:monoatomic cation transmembrane transporter activity"/>
    <property type="evidence" value="ECO:0007669"/>
    <property type="project" value="InterPro"/>
</dbReference>
<organism evidence="2 3">
    <name type="scientific">Candidatus Allocopromorpha excrementigallinarum</name>
    <dbReference type="NCBI Taxonomy" id="2840742"/>
    <lineage>
        <taxon>Bacteria</taxon>
        <taxon>Bacillati</taxon>
        <taxon>Bacillota</taxon>
        <taxon>Clostridia</taxon>
        <taxon>Eubacteriales</taxon>
        <taxon>Eubacteriaceae</taxon>
        <taxon>Eubacteriaceae incertae sedis</taxon>
        <taxon>Candidatus Allocopromorpha</taxon>
    </lineage>
</organism>
<dbReference type="AlphaFoldDB" id="A0A9D1I042"/>
<evidence type="ECO:0000313" key="3">
    <source>
        <dbReference type="Proteomes" id="UP000824090"/>
    </source>
</evidence>
<sequence>MKAKQRSGFGIIGLGRFGTALAKILAKAGADVIVIDGDENKLRQVRDYVEDAFKLGKLTREALEDTGIGDCETVIVCIGEKVDVNLLTTLNVINMGVPRVISKAESMEHMAILEKLGAEVVQPETETATRLAAVLLSSKSVDMMRLNDDYVISEIKVTDRISGKSLRDLHMERYGLKLIALEREPDTTFVDFDYDYELTDSDCIVVLGKFASIEKFEKRTLK</sequence>
<evidence type="ECO:0000313" key="2">
    <source>
        <dbReference type="EMBL" id="HIU25736.1"/>
    </source>
</evidence>
<proteinExistence type="predicted"/>
<reference evidence="2" key="1">
    <citation type="submission" date="2020-10" db="EMBL/GenBank/DDBJ databases">
        <authorList>
            <person name="Gilroy R."/>
        </authorList>
    </citation>
    <scope>NUCLEOTIDE SEQUENCE</scope>
    <source>
        <strain evidence="2">ChiHcec3-6078</strain>
    </source>
</reference>